<feature type="region of interest" description="Disordered" evidence="8">
    <location>
        <begin position="830"/>
        <end position="854"/>
    </location>
</feature>
<dbReference type="Gene3D" id="3.30.360.10">
    <property type="entry name" value="Dihydrodipicolinate Reductase, domain 2"/>
    <property type="match status" value="1"/>
</dbReference>
<dbReference type="InterPro" id="IPR000683">
    <property type="entry name" value="Gfo/Idh/MocA-like_OxRdtase_N"/>
</dbReference>
<dbReference type="GO" id="GO:0000166">
    <property type="term" value="F:nucleotide binding"/>
    <property type="evidence" value="ECO:0007669"/>
    <property type="project" value="InterPro"/>
</dbReference>
<dbReference type="Pfam" id="PF22725">
    <property type="entry name" value="GFO_IDH_MocA_C3"/>
    <property type="match status" value="1"/>
</dbReference>
<dbReference type="SUPFAM" id="SSF103473">
    <property type="entry name" value="MFS general substrate transporter"/>
    <property type="match status" value="1"/>
</dbReference>
<feature type="transmembrane region" description="Helical" evidence="9">
    <location>
        <begin position="355"/>
        <end position="373"/>
    </location>
</feature>
<dbReference type="InterPro" id="IPR005828">
    <property type="entry name" value="MFS_sugar_transport-like"/>
</dbReference>
<dbReference type="AlphaFoldDB" id="A0A1L9Q3I9"/>
<feature type="transmembrane region" description="Helical" evidence="9">
    <location>
        <begin position="652"/>
        <end position="671"/>
    </location>
</feature>
<evidence type="ECO:0000256" key="6">
    <source>
        <dbReference type="ARBA" id="ARBA00022989"/>
    </source>
</evidence>
<dbReference type="InterPro" id="IPR020846">
    <property type="entry name" value="MFS_dom"/>
</dbReference>
<name>A0A1L9Q3I9_ASPVE</name>
<dbReference type="Gene3D" id="3.40.50.720">
    <property type="entry name" value="NAD(P)-binding Rossmann-like Domain"/>
    <property type="match status" value="1"/>
</dbReference>
<dbReference type="Gene3D" id="1.20.1250.20">
    <property type="entry name" value="MFS general substrate transporter like domains"/>
    <property type="match status" value="1"/>
</dbReference>
<dbReference type="PANTHER" id="PTHR48022:SF77">
    <property type="entry name" value="MAJOR FACILITATOR SUPERFAMILY (MFS) PROFILE DOMAIN-CONTAINING PROTEIN"/>
    <property type="match status" value="1"/>
</dbReference>
<dbReference type="GeneID" id="63731884"/>
<dbReference type="VEuPathDB" id="FungiDB:ASPVEDRAFT_77002"/>
<feature type="transmembrane region" description="Helical" evidence="9">
    <location>
        <begin position="777"/>
        <end position="798"/>
    </location>
</feature>
<gene>
    <name evidence="11" type="ORF">ASPVEDRAFT_77002</name>
</gene>
<dbReference type="PANTHER" id="PTHR48022">
    <property type="entry name" value="PLASTIDIC GLUCOSE TRANSPORTER 4"/>
    <property type="match status" value="1"/>
</dbReference>
<dbReference type="EMBL" id="KV878139">
    <property type="protein sequence ID" value="OJJ08306.1"/>
    <property type="molecule type" value="Genomic_DNA"/>
</dbReference>
<evidence type="ECO:0000256" key="4">
    <source>
        <dbReference type="ARBA" id="ARBA00022448"/>
    </source>
</evidence>
<evidence type="ECO:0000256" key="7">
    <source>
        <dbReference type="ARBA" id="ARBA00023136"/>
    </source>
</evidence>
<evidence type="ECO:0000256" key="1">
    <source>
        <dbReference type="ARBA" id="ARBA00004141"/>
    </source>
</evidence>
<evidence type="ECO:0000313" key="11">
    <source>
        <dbReference type="EMBL" id="OJJ08306.1"/>
    </source>
</evidence>
<keyword evidence="7 9" id="KW-0472">Membrane</keyword>
<dbReference type="InterPro" id="IPR055170">
    <property type="entry name" value="GFO_IDH_MocA-like_dom"/>
</dbReference>
<dbReference type="PROSITE" id="PS00217">
    <property type="entry name" value="SUGAR_TRANSPORT_2"/>
    <property type="match status" value="1"/>
</dbReference>
<dbReference type="Pfam" id="PF00083">
    <property type="entry name" value="Sugar_tr"/>
    <property type="match status" value="1"/>
</dbReference>
<dbReference type="NCBIfam" id="TIGR00879">
    <property type="entry name" value="SP"/>
    <property type="match status" value="1"/>
</dbReference>
<feature type="transmembrane region" description="Helical" evidence="9">
    <location>
        <begin position="712"/>
        <end position="735"/>
    </location>
</feature>
<keyword evidence="5 9" id="KW-0812">Transmembrane</keyword>
<evidence type="ECO:0000256" key="2">
    <source>
        <dbReference type="ARBA" id="ARBA00010928"/>
    </source>
</evidence>
<dbReference type="PROSITE" id="PS50850">
    <property type="entry name" value="MFS"/>
    <property type="match status" value="1"/>
</dbReference>
<dbReference type="PRINTS" id="PR00171">
    <property type="entry name" value="SUGRTRNSPORT"/>
</dbReference>
<feature type="domain" description="Major facilitator superfamily (MFS) profile" evidence="10">
    <location>
        <begin position="359"/>
        <end position="802"/>
    </location>
</feature>
<organism evidence="11 12">
    <name type="scientific">Aspergillus versicolor CBS 583.65</name>
    <dbReference type="NCBI Taxonomy" id="1036611"/>
    <lineage>
        <taxon>Eukaryota</taxon>
        <taxon>Fungi</taxon>
        <taxon>Dikarya</taxon>
        <taxon>Ascomycota</taxon>
        <taxon>Pezizomycotina</taxon>
        <taxon>Eurotiomycetes</taxon>
        <taxon>Eurotiomycetidae</taxon>
        <taxon>Eurotiales</taxon>
        <taxon>Aspergillaceae</taxon>
        <taxon>Aspergillus</taxon>
        <taxon>Aspergillus subgen. Nidulantes</taxon>
    </lineage>
</organism>
<feature type="transmembrane region" description="Helical" evidence="9">
    <location>
        <begin position="683"/>
        <end position="700"/>
    </location>
</feature>
<evidence type="ECO:0000256" key="9">
    <source>
        <dbReference type="SAM" id="Phobius"/>
    </source>
</evidence>
<protein>
    <recommendedName>
        <fullName evidence="10">Major facilitator superfamily (MFS) profile domain-containing protein</fullName>
    </recommendedName>
</protein>
<sequence length="854" mass="94335">MPVNVALIGGGIWAREEHLHQPAIEAAENLELTAVYSRSLKSAQSIVDIAARPLELYSDDSERGYKDILARSDIQAVVISLPISSQVPYIKQALLAGKHVLSEKPVAENVQEAEELILWYRSEIKNATWAVGENCRFLNNYDFAAEQIKSLGRIVGFQGRQQGFIERDWKFNLTEWRRNPTHQGGYILDGGVHYIATLRTLLAAQPGNEIARVSAFTNLVQPYLPPVDTADAILRTRSGVTGTFQISRGTSLKADEWTIACENGYVTVLVDKVIVSRNGQEVIESVPNERSGVPPEVRAWGRSLVSGKLSWEQEPEAALGDLELRSFPENTRLTSNLLVIAMFDSLKLDWRSHGWAIFYCGISAIGALCYGYDNTYYNGVLAMQQFKNDYGTHRDADGNLALPSSFQSLTASAIYIGDLLGAIIAAPINDRWGRKSTFWFASFCILVGGVCQVADTIHHQAIVVVGRILIGLGVGQFTVTSLLYIGEVAPSSIRGPALMMFQFLQSCSQLVASALNQGTETINNSLSYRLPMGGLVVLPLIMFAFLPFLPETPKWYISQDRPADAERSLRRINRSQAHYNPTPELTTIQTAHQIESEQTKSSSWSSLLTDPIERRKLIFSAGAMFSQQICGILFFYVYGVVFIQEIGVADPFLVQLAINIVQIFAVGASVITGNKVSRRSNLLITNGMMLAAFIVIGAIGTRDLTSKSQIVIVVFSFIVVVGFNFGLGPLAYTIAREMAVGVNQNKIMSSSIVVFYFTTWLVSFTAPYIYYDAGLGPMLGFVYAGTTCLALAWTWWCVGETAGRSGLEISLFFRNRVPVREWRGYVFDSDQDASEGGREKASLEREVKHVERSA</sequence>
<dbReference type="InterPro" id="IPR003663">
    <property type="entry name" value="Sugar/inositol_transpt"/>
</dbReference>
<accession>A0A1L9Q3I9</accession>
<feature type="transmembrane region" description="Helical" evidence="9">
    <location>
        <begin position="747"/>
        <end position="771"/>
    </location>
</feature>
<feature type="transmembrane region" description="Helical" evidence="9">
    <location>
        <begin position="617"/>
        <end position="640"/>
    </location>
</feature>
<evidence type="ECO:0000313" key="12">
    <source>
        <dbReference type="Proteomes" id="UP000184073"/>
    </source>
</evidence>
<dbReference type="RefSeq" id="XP_040674068.1">
    <property type="nucleotide sequence ID" value="XM_040816373.1"/>
</dbReference>
<dbReference type="FunFam" id="1.20.1250.20:FF:000078">
    <property type="entry name" value="MFS maltose transporter, putative"/>
    <property type="match status" value="1"/>
</dbReference>
<proteinExistence type="inferred from homology"/>
<comment type="similarity">
    <text evidence="3">Belongs to the major facilitator superfamily. Sugar transporter (TC 2.A.1.1) family.</text>
</comment>
<dbReference type="SUPFAM" id="SSF51735">
    <property type="entry name" value="NAD(P)-binding Rossmann-fold domains"/>
    <property type="match status" value="1"/>
</dbReference>
<dbReference type="GO" id="GO:0016020">
    <property type="term" value="C:membrane"/>
    <property type="evidence" value="ECO:0007669"/>
    <property type="project" value="UniProtKB-SubCell"/>
</dbReference>
<feature type="transmembrane region" description="Helical" evidence="9">
    <location>
        <begin position="461"/>
        <end position="485"/>
    </location>
</feature>
<keyword evidence="4" id="KW-0813">Transport</keyword>
<comment type="similarity">
    <text evidence="2">Belongs to the Gfo/Idh/MocA family.</text>
</comment>
<dbReference type="InterPro" id="IPR050360">
    <property type="entry name" value="MFS_Sugar_Transporters"/>
</dbReference>
<dbReference type="OrthoDB" id="64915at2759"/>
<dbReference type="InterPro" id="IPR005829">
    <property type="entry name" value="Sugar_transporter_CS"/>
</dbReference>
<dbReference type="GO" id="GO:0005351">
    <property type="term" value="F:carbohydrate:proton symporter activity"/>
    <property type="evidence" value="ECO:0007669"/>
    <property type="project" value="TreeGrafter"/>
</dbReference>
<keyword evidence="12" id="KW-1185">Reference proteome</keyword>
<dbReference type="SUPFAM" id="SSF55347">
    <property type="entry name" value="Glyceraldehyde-3-phosphate dehydrogenase-like, C-terminal domain"/>
    <property type="match status" value="1"/>
</dbReference>
<dbReference type="Proteomes" id="UP000184073">
    <property type="component" value="Unassembled WGS sequence"/>
</dbReference>
<reference evidence="12" key="1">
    <citation type="journal article" date="2017" name="Genome Biol.">
        <title>Comparative genomics reveals high biological diversity and specific adaptations in the industrially and medically important fungal genus Aspergillus.</title>
        <authorList>
            <person name="de Vries R.P."/>
            <person name="Riley R."/>
            <person name="Wiebenga A."/>
            <person name="Aguilar-Osorio G."/>
            <person name="Amillis S."/>
            <person name="Uchima C.A."/>
            <person name="Anderluh G."/>
            <person name="Asadollahi M."/>
            <person name="Askin M."/>
            <person name="Barry K."/>
            <person name="Battaglia E."/>
            <person name="Bayram O."/>
            <person name="Benocci T."/>
            <person name="Braus-Stromeyer S.A."/>
            <person name="Caldana C."/>
            <person name="Canovas D."/>
            <person name="Cerqueira G.C."/>
            <person name="Chen F."/>
            <person name="Chen W."/>
            <person name="Choi C."/>
            <person name="Clum A."/>
            <person name="Dos Santos R.A."/>
            <person name="Damasio A.R."/>
            <person name="Diallinas G."/>
            <person name="Emri T."/>
            <person name="Fekete E."/>
            <person name="Flipphi M."/>
            <person name="Freyberg S."/>
            <person name="Gallo A."/>
            <person name="Gournas C."/>
            <person name="Habgood R."/>
            <person name="Hainaut M."/>
            <person name="Harispe M.L."/>
            <person name="Henrissat B."/>
            <person name="Hilden K.S."/>
            <person name="Hope R."/>
            <person name="Hossain A."/>
            <person name="Karabika E."/>
            <person name="Karaffa L."/>
            <person name="Karanyi Z."/>
            <person name="Krasevec N."/>
            <person name="Kuo A."/>
            <person name="Kusch H."/>
            <person name="LaButti K."/>
            <person name="Lagendijk E.L."/>
            <person name="Lapidus A."/>
            <person name="Levasseur A."/>
            <person name="Lindquist E."/>
            <person name="Lipzen A."/>
            <person name="Logrieco A.F."/>
            <person name="MacCabe A."/>
            <person name="Maekelae M.R."/>
            <person name="Malavazi I."/>
            <person name="Melin P."/>
            <person name="Meyer V."/>
            <person name="Mielnichuk N."/>
            <person name="Miskei M."/>
            <person name="Molnar A.P."/>
            <person name="Mule G."/>
            <person name="Ngan C.Y."/>
            <person name="Orejas M."/>
            <person name="Orosz E."/>
            <person name="Ouedraogo J.P."/>
            <person name="Overkamp K.M."/>
            <person name="Park H.-S."/>
            <person name="Perrone G."/>
            <person name="Piumi F."/>
            <person name="Punt P.J."/>
            <person name="Ram A.F."/>
            <person name="Ramon A."/>
            <person name="Rauscher S."/>
            <person name="Record E."/>
            <person name="Riano-Pachon D.M."/>
            <person name="Robert V."/>
            <person name="Roehrig J."/>
            <person name="Ruller R."/>
            <person name="Salamov A."/>
            <person name="Salih N.S."/>
            <person name="Samson R.A."/>
            <person name="Sandor E."/>
            <person name="Sanguinetti M."/>
            <person name="Schuetze T."/>
            <person name="Sepcic K."/>
            <person name="Shelest E."/>
            <person name="Sherlock G."/>
            <person name="Sophianopoulou V."/>
            <person name="Squina F.M."/>
            <person name="Sun H."/>
            <person name="Susca A."/>
            <person name="Todd R.B."/>
            <person name="Tsang A."/>
            <person name="Unkles S.E."/>
            <person name="van de Wiele N."/>
            <person name="van Rossen-Uffink D."/>
            <person name="Oliveira J.V."/>
            <person name="Vesth T.C."/>
            <person name="Visser J."/>
            <person name="Yu J.-H."/>
            <person name="Zhou M."/>
            <person name="Andersen M.R."/>
            <person name="Archer D.B."/>
            <person name="Baker S.E."/>
            <person name="Benoit I."/>
            <person name="Brakhage A.A."/>
            <person name="Braus G.H."/>
            <person name="Fischer R."/>
            <person name="Frisvad J.C."/>
            <person name="Goldman G.H."/>
            <person name="Houbraken J."/>
            <person name="Oakley B."/>
            <person name="Pocsi I."/>
            <person name="Scazzocchio C."/>
            <person name="Seiboth B."/>
            <person name="vanKuyk P.A."/>
            <person name="Wortman J."/>
            <person name="Dyer P.S."/>
            <person name="Grigoriev I.V."/>
        </authorList>
    </citation>
    <scope>NUCLEOTIDE SEQUENCE [LARGE SCALE GENOMIC DNA]</scope>
    <source>
        <strain evidence="12">CBS 583.65</strain>
    </source>
</reference>
<feature type="transmembrane region" description="Helical" evidence="9">
    <location>
        <begin position="528"/>
        <end position="549"/>
    </location>
</feature>
<evidence type="ECO:0000256" key="3">
    <source>
        <dbReference type="ARBA" id="ARBA00010992"/>
    </source>
</evidence>
<evidence type="ECO:0000256" key="5">
    <source>
        <dbReference type="ARBA" id="ARBA00022692"/>
    </source>
</evidence>
<keyword evidence="6 9" id="KW-1133">Transmembrane helix</keyword>
<dbReference type="InterPro" id="IPR036291">
    <property type="entry name" value="NAD(P)-bd_dom_sf"/>
</dbReference>
<dbReference type="Pfam" id="PF01408">
    <property type="entry name" value="GFO_IDH_MocA"/>
    <property type="match status" value="1"/>
</dbReference>
<comment type="subcellular location">
    <subcellularLocation>
        <location evidence="1">Membrane</location>
        <topology evidence="1">Multi-pass membrane protein</topology>
    </subcellularLocation>
</comment>
<feature type="compositionally biased region" description="Basic and acidic residues" evidence="8">
    <location>
        <begin position="835"/>
        <end position="854"/>
    </location>
</feature>
<evidence type="ECO:0000256" key="8">
    <source>
        <dbReference type="SAM" id="MobiDB-lite"/>
    </source>
</evidence>
<evidence type="ECO:0000259" key="10">
    <source>
        <dbReference type="PROSITE" id="PS50850"/>
    </source>
</evidence>
<dbReference type="InterPro" id="IPR036259">
    <property type="entry name" value="MFS_trans_sf"/>
</dbReference>